<dbReference type="Proteomes" id="UP000304148">
    <property type="component" value="Chromosome"/>
</dbReference>
<dbReference type="RefSeq" id="WP_138184539.1">
    <property type="nucleotide sequence ID" value="NZ_LS992241.1"/>
</dbReference>
<keyword evidence="3" id="KW-0472">Membrane</keyword>
<keyword evidence="5 6" id="KW-0449">Lipoprotein</keyword>
<dbReference type="PANTHER" id="PTHR30429:SF0">
    <property type="entry name" value="METHIONINE-BINDING LIPOPROTEIN METQ"/>
    <property type="match status" value="1"/>
</dbReference>
<feature type="chain" id="PRO_5039405838" description="Lipoprotein" evidence="8">
    <location>
        <begin position="19"/>
        <end position="281"/>
    </location>
</feature>
<keyword evidence="4" id="KW-0564">Palmitate</keyword>
<dbReference type="AlphaFoldDB" id="A0A383R522"/>
<dbReference type="NCBIfam" id="TIGR00363">
    <property type="entry name" value="MetQ/NlpA family lipoprotein"/>
    <property type="match status" value="1"/>
</dbReference>
<feature type="lipid moiety-binding region" description="S-diacylglycerol cysteine" evidence="7">
    <location>
        <position position="20"/>
    </location>
</feature>
<gene>
    <name evidence="9" type="primary">metQ</name>
    <name evidence="9" type="ORF">PBLR_10478</name>
</gene>
<protein>
    <recommendedName>
        <fullName evidence="6">Lipoprotein</fullName>
    </recommendedName>
</protein>
<dbReference type="Gene3D" id="3.40.190.10">
    <property type="entry name" value="Periplasmic binding protein-like II"/>
    <property type="match status" value="2"/>
</dbReference>
<evidence type="ECO:0000256" key="5">
    <source>
        <dbReference type="ARBA" id="ARBA00023288"/>
    </source>
</evidence>
<dbReference type="EMBL" id="LS992241">
    <property type="protein sequence ID" value="SYX82058.1"/>
    <property type="molecule type" value="Genomic_DNA"/>
</dbReference>
<name>A0A383R522_PAEAL</name>
<comment type="similarity">
    <text evidence="6">Belongs to the nlpA lipoprotein family.</text>
</comment>
<dbReference type="InterPro" id="IPR004872">
    <property type="entry name" value="Lipoprotein_NlpA"/>
</dbReference>
<evidence type="ECO:0000256" key="1">
    <source>
        <dbReference type="ARBA" id="ARBA00004635"/>
    </source>
</evidence>
<evidence type="ECO:0000256" key="4">
    <source>
        <dbReference type="ARBA" id="ARBA00023139"/>
    </source>
</evidence>
<evidence type="ECO:0000256" key="8">
    <source>
        <dbReference type="SAM" id="SignalP"/>
    </source>
</evidence>
<evidence type="ECO:0000256" key="2">
    <source>
        <dbReference type="ARBA" id="ARBA00022729"/>
    </source>
</evidence>
<feature type="signal peptide" evidence="8">
    <location>
        <begin position="1"/>
        <end position="18"/>
    </location>
</feature>
<evidence type="ECO:0000313" key="9">
    <source>
        <dbReference type="EMBL" id="SYX82058.1"/>
    </source>
</evidence>
<organism evidence="9 10">
    <name type="scientific">Paenibacillus alvei</name>
    <name type="common">Bacillus alvei</name>
    <dbReference type="NCBI Taxonomy" id="44250"/>
    <lineage>
        <taxon>Bacteria</taxon>
        <taxon>Bacillati</taxon>
        <taxon>Bacillota</taxon>
        <taxon>Bacilli</taxon>
        <taxon>Bacillales</taxon>
        <taxon>Paenibacillaceae</taxon>
        <taxon>Paenibacillus</taxon>
    </lineage>
</organism>
<comment type="subcellular location">
    <subcellularLocation>
        <location evidence="1">Membrane</location>
        <topology evidence="1">Lipid-anchor</topology>
    </subcellularLocation>
</comment>
<dbReference type="GO" id="GO:0016020">
    <property type="term" value="C:membrane"/>
    <property type="evidence" value="ECO:0007669"/>
    <property type="project" value="UniProtKB-SubCell"/>
</dbReference>
<dbReference type="Pfam" id="PF03180">
    <property type="entry name" value="Lipoprotein_9"/>
    <property type="match status" value="1"/>
</dbReference>
<evidence type="ECO:0000256" key="3">
    <source>
        <dbReference type="ARBA" id="ARBA00023136"/>
    </source>
</evidence>
<dbReference type="SUPFAM" id="SSF53850">
    <property type="entry name" value="Periplasmic binding protein-like II"/>
    <property type="match status" value="1"/>
</dbReference>
<sequence length="281" mass="30660">MKKWTFVLTLITLVAVLAACGNKNTAGDNTNASGEAGKAGTEKVKLVVAATPVPHAEILNHIKPKLAEQGIELEVKEFTDYVQPNVQVHEKQLDANFFQHKPYLDNEVKTKGYNLVSVGNIHVEPFGAYSKKIKSVSEIADGATVSIPNDATNGGRALLLLEKQGIIKLKDGVGLEATVNDIAENPKNLKFKELEAAMLPRTLDEVDFSLINTNYALQANLNPTKDALFIEDKDSPYANILTAREDNKDSDAVKKLLAALQSDDVKKFIEDKYQGSIVPAF</sequence>
<dbReference type="PROSITE" id="PS51257">
    <property type="entry name" value="PROKAR_LIPOPROTEIN"/>
    <property type="match status" value="1"/>
</dbReference>
<dbReference type="CDD" id="cd13597">
    <property type="entry name" value="PBP2_lipoprotein_Tp32"/>
    <property type="match status" value="1"/>
</dbReference>
<accession>A0A383R522</accession>
<proteinExistence type="inferred from homology"/>
<dbReference type="PANTHER" id="PTHR30429">
    <property type="entry name" value="D-METHIONINE-BINDING LIPOPROTEIN METQ"/>
    <property type="match status" value="1"/>
</dbReference>
<evidence type="ECO:0000256" key="7">
    <source>
        <dbReference type="PIRSR" id="PIRSR002854-1"/>
    </source>
</evidence>
<dbReference type="PIRSF" id="PIRSF002854">
    <property type="entry name" value="MetQ"/>
    <property type="match status" value="1"/>
</dbReference>
<evidence type="ECO:0000256" key="6">
    <source>
        <dbReference type="PIRNR" id="PIRNR002854"/>
    </source>
</evidence>
<evidence type="ECO:0000313" key="10">
    <source>
        <dbReference type="Proteomes" id="UP000304148"/>
    </source>
</evidence>
<reference evidence="10" key="1">
    <citation type="submission" date="2018-08" db="EMBL/GenBank/DDBJ databases">
        <authorList>
            <person name="Chevrot R."/>
        </authorList>
    </citation>
    <scope>NUCLEOTIDE SEQUENCE [LARGE SCALE GENOMIC DNA]</scope>
</reference>
<keyword evidence="2 8" id="KW-0732">Signal</keyword>